<sequence>MEKEQIKSLLEIIDQQVSSSILGGMEETYEELERLGYIVIHTGAVQHSASMTEKGLAYLQELHRE</sequence>
<dbReference type="RefSeq" id="WP_110833915.1">
    <property type="nucleotide sequence ID" value="NZ_QKLU01000008.1"/>
</dbReference>
<gene>
    <name evidence="1" type="ORF">B0O44_108124</name>
</gene>
<dbReference type="AlphaFoldDB" id="A0A318UMH7"/>
<name>A0A318UMH7_9SPHI</name>
<dbReference type="EMBL" id="QKLU01000008">
    <property type="protein sequence ID" value="PYF70698.1"/>
    <property type="molecule type" value="Genomic_DNA"/>
</dbReference>
<keyword evidence="2" id="KW-1185">Reference proteome</keyword>
<organism evidence="1 2">
    <name type="scientific">Pedobacter nutrimenti</name>
    <dbReference type="NCBI Taxonomy" id="1241337"/>
    <lineage>
        <taxon>Bacteria</taxon>
        <taxon>Pseudomonadati</taxon>
        <taxon>Bacteroidota</taxon>
        <taxon>Sphingobacteriia</taxon>
        <taxon>Sphingobacteriales</taxon>
        <taxon>Sphingobacteriaceae</taxon>
        <taxon>Pedobacter</taxon>
    </lineage>
</organism>
<dbReference type="Proteomes" id="UP000248198">
    <property type="component" value="Unassembled WGS sequence"/>
</dbReference>
<proteinExistence type="predicted"/>
<accession>A0A318UMH7</accession>
<dbReference type="OrthoDB" id="771249at2"/>
<evidence type="ECO:0000313" key="1">
    <source>
        <dbReference type="EMBL" id="PYF70698.1"/>
    </source>
</evidence>
<protein>
    <submittedName>
        <fullName evidence="1">Uncharacterized protein</fullName>
    </submittedName>
</protein>
<evidence type="ECO:0000313" key="2">
    <source>
        <dbReference type="Proteomes" id="UP000248198"/>
    </source>
</evidence>
<reference evidence="1 2" key="1">
    <citation type="submission" date="2018-06" db="EMBL/GenBank/DDBJ databases">
        <title>Genomic Encyclopedia of Archaeal and Bacterial Type Strains, Phase II (KMG-II): from individual species to whole genera.</title>
        <authorList>
            <person name="Goeker M."/>
        </authorList>
    </citation>
    <scope>NUCLEOTIDE SEQUENCE [LARGE SCALE GENOMIC DNA]</scope>
    <source>
        <strain evidence="1 2">DSM 27372</strain>
    </source>
</reference>
<comment type="caution">
    <text evidence="1">The sequence shown here is derived from an EMBL/GenBank/DDBJ whole genome shotgun (WGS) entry which is preliminary data.</text>
</comment>